<sequence>MAQTTPTSPDLIANCKESMKHFRNTLCLAALPIFLSLPALAADKAAPVAKKAPAVREAKRPVASAPRTSDAEGEGRAVYQVLLAEIALQRGDLDLASKAYADLALRTRDPKVLERTIEVAGHARRFDLALEAARLWLDVEPSSKRAQQMMVSVMILSNQLAGLAPSLVRLLEADKASLGENLLGLNRMFARNPDRKAVFRLIDEVCTPFFGIAEAHYAVALSAGSADEFERALVEVRRALELRPDWEMAALLEAQLQTRESPAAGIAFMQGFVDSNPKASDMRLSLARALVGEKRYAEAKHHFDQLLLEYPDKPEIVYPAAILALQQNEIALAESRFKHLVTLDIPDKSLAYYYLGQIAEEGKQTAEALGYYAMVGAGEHNVPAHVRSARLLAQQGKLELARAQLRSAKGAMPEERIQLQIAEAGLLREAKQTQAAFDLLDAALTAQPEQPDLLYETALLAEKLDLMEVMESRLRKLIELRPDSAQAYNALGYSYAERNIRLIEALALISKALRIAPNDPFILDSMGWVLYRQGDLPGALTYLEQAYALRDDPEVAAHMGEVLWTLGRVEDAQRTLHEAQKKHPTNEALTAAVKKFAP</sequence>
<dbReference type="EMBL" id="FLQY01000005">
    <property type="protein sequence ID" value="SBT03265.1"/>
    <property type="molecule type" value="Genomic_DNA"/>
</dbReference>
<dbReference type="Pfam" id="PF13432">
    <property type="entry name" value="TPR_16"/>
    <property type="match status" value="2"/>
</dbReference>
<reference evidence="5 6" key="1">
    <citation type="submission" date="2016-06" db="EMBL/GenBank/DDBJ databases">
        <authorList>
            <person name="Kjaerup R.B."/>
            <person name="Dalgaard T.S."/>
            <person name="Juul-Madsen H.R."/>
        </authorList>
    </citation>
    <scope>NUCLEOTIDE SEQUENCE [LARGE SCALE GENOMIC DNA]</scope>
    <source>
        <strain evidence="5">2</strain>
    </source>
</reference>
<keyword evidence="2 3" id="KW-0802">TPR repeat</keyword>
<dbReference type="InterPro" id="IPR019734">
    <property type="entry name" value="TPR_rpt"/>
</dbReference>
<dbReference type="SMART" id="SM00028">
    <property type="entry name" value="TPR"/>
    <property type="match status" value="6"/>
</dbReference>
<dbReference type="Proteomes" id="UP000199600">
    <property type="component" value="Unassembled WGS sequence"/>
</dbReference>
<evidence type="ECO:0000256" key="3">
    <source>
        <dbReference type="PROSITE-ProRule" id="PRU00339"/>
    </source>
</evidence>
<dbReference type="PROSITE" id="PS50005">
    <property type="entry name" value="TPR"/>
    <property type="match status" value="1"/>
</dbReference>
<dbReference type="PANTHER" id="PTHR44227">
    <property type="match status" value="1"/>
</dbReference>
<feature type="chain" id="PRO_5008381375" evidence="4">
    <location>
        <begin position="42"/>
        <end position="598"/>
    </location>
</feature>
<keyword evidence="1" id="KW-0677">Repeat</keyword>
<dbReference type="InterPro" id="IPR052346">
    <property type="entry name" value="O-mannosyl-transferase_TMTC"/>
</dbReference>
<dbReference type="Pfam" id="PF14559">
    <property type="entry name" value="TPR_19"/>
    <property type="match status" value="1"/>
</dbReference>
<feature type="signal peptide" evidence="4">
    <location>
        <begin position="1"/>
        <end position="41"/>
    </location>
</feature>
<evidence type="ECO:0000256" key="1">
    <source>
        <dbReference type="ARBA" id="ARBA00022737"/>
    </source>
</evidence>
<evidence type="ECO:0000313" key="6">
    <source>
        <dbReference type="Proteomes" id="UP000199600"/>
    </source>
</evidence>
<dbReference type="Gene3D" id="1.25.40.10">
    <property type="entry name" value="Tetratricopeptide repeat domain"/>
    <property type="match status" value="2"/>
</dbReference>
<dbReference type="InterPro" id="IPR011990">
    <property type="entry name" value="TPR-like_helical_dom_sf"/>
</dbReference>
<evidence type="ECO:0000313" key="5">
    <source>
        <dbReference type="EMBL" id="SBT03265.1"/>
    </source>
</evidence>
<keyword evidence="4" id="KW-0732">Signal</keyword>
<feature type="repeat" description="TPR" evidence="3">
    <location>
        <begin position="213"/>
        <end position="246"/>
    </location>
</feature>
<evidence type="ECO:0000256" key="2">
    <source>
        <dbReference type="ARBA" id="ARBA00022803"/>
    </source>
</evidence>
<protein>
    <submittedName>
        <fullName evidence="5">Tetratricopeptide TPR_2 repeat protein</fullName>
    </submittedName>
</protein>
<accession>A0A1A8XDI9</accession>
<gene>
    <name evidence="5" type="ORF">PROAA_1020005</name>
</gene>
<keyword evidence="6" id="KW-1185">Reference proteome</keyword>
<dbReference type="SUPFAM" id="SSF48452">
    <property type="entry name" value="TPR-like"/>
    <property type="match status" value="2"/>
</dbReference>
<evidence type="ECO:0000256" key="4">
    <source>
        <dbReference type="SAM" id="SignalP"/>
    </source>
</evidence>
<dbReference type="AlphaFoldDB" id="A0A1A8XDI9"/>
<dbReference type="PANTHER" id="PTHR44227:SF3">
    <property type="entry name" value="PROTEIN O-MANNOSYL-TRANSFERASE TMTC4"/>
    <property type="match status" value="1"/>
</dbReference>
<organism evidence="5 6">
    <name type="scientific">Candidatus Propionivibrio aalborgensis</name>
    <dbReference type="NCBI Taxonomy" id="1860101"/>
    <lineage>
        <taxon>Bacteria</taxon>
        <taxon>Pseudomonadati</taxon>
        <taxon>Pseudomonadota</taxon>
        <taxon>Betaproteobacteria</taxon>
        <taxon>Rhodocyclales</taxon>
        <taxon>Rhodocyclaceae</taxon>
        <taxon>Propionivibrio</taxon>
    </lineage>
</organism>
<proteinExistence type="predicted"/>
<name>A0A1A8XDI9_9RHOO</name>